<protein>
    <recommendedName>
        <fullName evidence="1">WW domain-containing protein</fullName>
    </recommendedName>
</protein>
<dbReference type="AlphaFoldDB" id="A0A821LEN0"/>
<accession>A0A821LEN0</accession>
<reference evidence="2" key="1">
    <citation type="submission" date="2021-02" db="EMBL/GenBank/DDBJ databases">
        <authorList>
            <person name="Nowell W R."/>
        </authorList>
    </citation>
    <scope>NUCLEOTIDE SEQUENCE</scope>
</reference>
<evidence type="ECO:0000313" key="2">
    <source>
        <dbReference type="EMBL" id="CAF4749931.1"/>
    </source>
</evidence>
<keyword evidence="3" id="KW-1185">Reference proteome</keyword>
<evidence type="ECO:0000259" key="1">
    <source>
        <dbReference type="PROSITE" id="PS50020"/>
    </source>
</evidence>
<feature type="domain" description="WW" evidence="1">
    <location>
        <begin position="32"/>
        <end position="56"/>
    </location>
</feature>
<sequence>IDHVNKRTTWIDPRTGKPTLLPAVQKELSQNGPLPVNWEIRTLTDGRVYYIDHCNI</sequence>
<proteinExistence type="predicted"/>
<evidence type="ECO:0000313" key="3">
    <source>
        <dbReference type="Proteomes" id="UP000663873"/>
    </source>
</evidence>
<dbReference type="InterPro" id="IPR001202">
    <property type="entry name" value="WW_dom"/>
</dbReference>
<dbReference type="InterPro" id="IPR036020">
    <property type="entry name" value="WW_dom_sf"/>
</dbReference>
<dbReference type="Proteomes" id="UP000663873">
    <property type="component" value="Unassembled WGS sequence"/>
</dbReference>
<dbReference type="PROSITE" id="PS50020">
    <property type="entry name" value="WW_DOMAIN_2"/>
    <property type="match status" value="1"/>
</dbReference>
<feature type="non-terminal residue" evidence="2">
    <location>
        <position position="1"/>
    </location>
</feature>
<organism evidence="2 3">
    <name type="scientific">Rotaria socialis</name>
    <dbReference type="NCBI Taxonomy" id="392032"/>
    <lineage>
        <taxon>Eukaryota</taxon>
        <taxon>Metazoa</taxon>
        <taxon>Spiralia</taxon>
        <taxon>Gnathifera</taxon>
        <taxon>Rotifera</taxon>
        <taxon>Eurotatoria</taxon>
        <taxon>Bdelloidea</taxon>
        <taxon>Philodinida</taxon>
        <taxon>Philodinidae</taxon>
        <taxon>Rotaria</taxon>
    </lineage>
</organism>
<dbReference type="SUPFAM" id="SSF51045">
    <property type="entry name" value="WW domain"/>
    <property type="match status" value="1"/>
</dbReference>
<dbReference type="EMBL" id="CAJOBP010040380">
    <property type="protein sequence ID" value="CAF4749931.1"/>
    <property type="molecule type" value="Genomic_DNA"/>
</dbReference>
<name>A0A821LEN0_9BILA</name>
<gene>
    <name evidence="2" type="ORF">UJA718_LOCUS38860</name>
</gene>
<dbReference type="Gene3D" id="2.20.70.10">
    <property type="match status" value="2"/>
</dbReference>
<comment type="caution">
    <text evidence="2">The sequence shown here is derived from an EMBL/GenBank/DDBJ whole genome shotgun (WGS) entry which is preliminary data.</text>
</comment>